<comment type="caution">
    <text evidence="9">The sequence shown here is derived from an EMBL/GenBank/DDBJ whole genome shotgun (WGS) entry which is preliminary data.</text>
</comment>
<keyword evidence="10" id="KW-1185">Reference proteome</keyword>
<sequence length="255" mass="26232">MTGAPPDPRIAVVTGAARGIGAAIACRLAADGHDIAAIDLDATACADTVATVTAAGRRACAIGADVADEGAVARAAEIVREQLGEASVLVNNAGILRDKTMLKMELSDWTRVIEVNLQSVFLTCRAFAPAMRAAGWGRIINLSSVAALGAFGEANYAAAKAGVQGLTRTLALELGSFGITVNAVAPGFVVTEMTREVARRVGMSFEDMVADQLRSIPVGRAGEPDDIANAVAFFADERASFVTGQILYVAGAPRG</sequence>
<dbReference type="Gene3D" id="3.40.50.720">
    <property type="entry name" value="NAD(P)-binding Rossmann-like Domain"/>
    <property type="match status" value="1"/>
</dbReference>
<dbReference type="InterPro" id="IPR057326">
    <property type="entry name" value="KR_dom"/>
</dbReference>
<gene>
    <name evidence="9" type="primary">fabG</name>
    <name evidence="9" type="ORF">N0B51_11375</name>
</gene>
<evidence type="ECO:0000256" key="2">
    <source>
        <dbReference type="ARBA" id="ARBA00006484"/>
    </source>
</evidence>
<dbReference type="InterPro" id="IPR002347">
    <property type="entry name" value="SDR_fam"/>
</dbReference>
<evidence type="ECO:0000256" key="7">
    <source>
        <dbReference type="ARBA" id="ARBA00048508"/>
    </source>
</evidence>
<dbReference type="SMART" id="SM00822">
    <property type="entry name" value="PKS_KR"/>
    <property type="match status" value="1"/>
</dbReference>
<evidence type="ECO:0000256" key="1">
    <source>
        <dbReference type="ARBA" id="ARBA00002607"/>
    </source>
</evidence>
<reference evidence="9" key="1">
    <citation type="submission" date="2022-09" db="EMBL/GenBank/DDBJ databases">
        <title>The genome sequence of Tsuneonella sp. YG55.</title>
        <authorList>
            <person name="Liu Y."/>
        </authorList>
    </citation>
    <scope>NUCLEOTIDE SEQUENCE</scope>
    <source>
        <strain evidence="9">YG55</strain>
    </source>
</reference>
<protein>
    <recommendedName>
        <fullName evidence="3">3-oxoacyl-[acyl-carrier-protein] reductase FabG</fullName>
    </recommendedName>
    <alternativeName>
        <fullName evidence="6">Beta-ketoacyl-ACP reductase</fullName>
    </alternativeName>
</protein>
<dbReference type="Proteomes" id="UP001142648">
    <property type="component" value="Unassembled WGS sequence"/>
</dbReference>
<dbReference type="PANTHER" id="PTHR42879:SF2">
    <property type="entry name" value="3-OXOACYL-[ACYL-CARRIER-PROTEIN] REDUCTASE FABG"/>
    <property type="match status" value="1"/>
</dbReference>
<evidence type="ECO:0000256" key="3">
    <source>
        <dbReference type="ARBA" id="ARBA00017650"/>
    </source>
</evidence>
<feature type="domain" description="Ketoreductase" evidence="8">
    <location>
        <begin position="9"/>
        <end position="187"/>
    </location>
</feature>
<dbReference type="SUPFAM" id="SSF51735">
    <property type="entry name" value="NAD(P)-binding Rossmann-fold domains"/>
    <property type="match status" value="1"/>
</dbReference>
<keyword evidence="4" id="KW-0521">NADP</keyword>
<dbReference type="InterPro" id="IPR036291">
    <property type="entry name" value="NAD(P)-bd_dom_sf"/>
</dbReference>
<evidence type="ECO:0000256" key="4">
    <source>
        <dbReference type="ARBA" id="ARBA00022857"/>
    </source>
</evidence>
<evidence type="ECO:0000259" key="8">
    <source>
        <dbReference type="SMART" id="SM00822"/>
    </source>
</evidence>
<dbReference type="PROSITE" id="PS00061">
    <property type="entry name" value="ADH_SHORT"/>
    <property type="match status" value="1"/>
</dbReference>
<accession>A0A9X3ALC2</accession>
<dbReference type="PANTHER" id="PTHR42879">
    <property type="entry name" value="3-OXOACYL-(ACYL-CARRIER-PROTEIN) REDUCTASE"/>
    <property type="match status" value="1"/>
</dbReference>
<dbReference type="RefSeq" id="WP_259962486.1">
    <property type="nucleotide sequence ID" value="NZ_JAOAMV010000005.1"/>
</dbReference>
<comment type="function">
    <text evidence="1">Catalyzes the NADPH-dependent reduction of beta-ketoacyl-ACP substrates to beta-hydroxyacyl-ACP products, the first reductive step in the elongation cycle of fatty acid biosynthesis.</text>
</comment>
<dbReference type="GO" id="GO:0004316">
    <property type="term" value="F:3-oxoacyl-[acyl-carrier-protein] reductase (NADPH) activity"/>
    <property type="evidence" value="ECO:0007669"/>
    <property type="project" value="UniProtKB-EC"/>
</dbReference>
<evidence type="ECO:0000313" key="10">
    <source>
        <dbReference type="Proteomes" id="UP001142648"/>
    </source>
</evidence>
<comment type="similarity">
    <text evidence="2">Belongs to the short-chain dehydrogenases/reductases (SDR) family.</text>
</comment>
<dbReference type="FunFam" id="3.40.50.720:FF:000115">
    <property type="entry name" value="3-oxoacyl-[acyl-carrier-protein] reductase FabG"/>
    <property type="match status" value="1"/>
</dbReference>
<dbReference type="AlphaFoldDB" id="A0A9X3ALC2"/>
<dbReference type="InterPro" id="IPR050259">
    <property type="entry name" value="SDR"/>
</dbReference>
<dbReference type="EMBL" id="JAOAMV010000005">
    <property type="protein sequence ID" value="MCT2559579.1"/>
    <property type="molecule type" value="Genomic_DNA"/>
</dbReference>
<dbReference type="NCBIfam" id="NF009466">
    <property type="entry name" value="PRK12826.1-2"/>
    <property type="match status" value="1"/>
</dbReference>
<proteinExistence type="inferred from homology"/>
<dbReference type="Pfam" id="PF13561">
    <property type="entry name" value="adh_short_C2"/>
    <property type="match status" value="1"/>
</dbReference>
<dbReference type="InterPro" id="IPR020904">
    <property type="entry name" value="Sc_DH/Rdtase_CS"/>
</dbReference>
<evidence type="ECO:0000256" key="5">
    <source>
        <dbReference type="ARBA" id="ARBA00023002"/>
    </source>
</evidence>
<keyword evidence="5 9" id="KW-0560">Oxidoreductase</keyword>
<evidence type="ECO:0000313" key="9">
    <source>
        <dbReference type="EMBL" id="MCT2559579.1"/>
    </source>
</evidence>
<organism evidence="9 10">
    <name type="scientific">Tsuneonella litorea</name>
    <dbReference type="NCBI Taxonomy" id="2976475"/>
    <lineage>
        <taxon>Bacteria</taxon>
        <taxon>Pseudomonadati</taxon>
        <taxon>Pseudomonadota</taxon>
        <taxon>Alphaproteobacteria</taxon>
        <taxon>Sphingomonadales</taxon>
        <taxon>Erythrobacteraceae</taxon>
        <taxon>Tsuneonella</taxon>
    </lineage>
</organism>
<dbReference type="PRINTS" id="PR00080">
    <property type="entry name" value="SDRFAMILY"/>
</dbReference>
<name>A0A9X3ALC2_9SPHN</name>
<dbReference type="GO" id="GO:0032787">
    <property type="term" value="P:monocarboxylic acid metabolic process"/>
    <property type="evidence" value="ECO:0007669"/>
    <property type="project" value="UniProtKB-ARBA"/>
</dbReference>
<evidence type="ECO:0000256" key="6">
    <source>
        <dbReference type="ARBA" id="ARBA00029899"/>
    </source>
</evidence>
<dbReference type="PRINTS" id="PR00081">
    <property type="entry name" value="GDHRDH"/>
</dbReference>
<comment type="catalytic activity">
    <reaction evidence="7">
        <text>a (3R)-hydroxyacyl-[ACP] + NADP(+) = a 3-oxoacyl-[ACP] + NADPH + H(+)</text>
        <dbReference type="Rhea" id="RHEA:17397"/>
        <dbReference type="Rhea" id="RHEA-COMP:9916"/>
        <dbReference type="Rhea" id="RHEA-COMP:9945"/>
        <dbReference type="ChEBI" id="CHEBI:15378"/>
        <dbReference type="ChEBI" id="CHEBI:57783"/>
        <dbReference type="ChEBI" id="CHEBI:58349"/>
        <dbReference type="ChEBI" id="CHEBI:78776"/>
        <dbReference type="ChEBI" id="CHEBI:78827"/>
        <dbReference type="EC" id="1.1.1.100"/>
    </reaction>
</comment>